<protein>
    <recommendedName>
        <fullName evidence="1">DUF4340 domain-containing protein</fullName>
    </recommendedName>
</protein>
<dbReference type="Proteomes" id="UP000078390">
    <property type="component" value="Unassembled WGS sequence"/>
</dbReference>
<sequence>MSSRNLFFLTGLLVLLLVMYFVAQRTVSPPGIKEALLVPLGQPEWQRVDRLEIFLGSEPEKKLFLVKKKTGWEVLGSSPEENYPRPAKNSLIDNFLSDLSQLSGEERVSGKSFWERFLLTDEKALHVVGWRAEQEVFHLLVGKRGPYWDSTFVRLKDSEKVYLVPENLLARFEIWKEQPTTPSVDPWIDKEILVVNLPDLKKLSFVWKGKVLWRLEREKDRWWVEKEGRRREVNEVEKKLGEVFPLFAEKVLRPETFRKEIGRLELETKLATRESLSFGVSSQKGRYLAKKGPYVYELGSEVVEKLRKLF</sequence>
<dbReference type="InterPro" id="IPR025641">
    <property type="entry name" value="DUF4340"/>
</dbReference>
<dbReference type="Pfam" id="PF14238">
    <property type="entry name" value="DUF4340"/>
    <property type="match status" value="1"/>
</dbReference>
<keyword evidence="3" id="KW-1185">Reference proteome</keyword>
<evidence type="ECO:0000259" key="1">
    <source>
        <dbReference type="Pfam" id="PF14238"/>
    </source>
</evidence>
<gene>
    <name evidence="2" type="ORF">TDIS_1694</name>
</gene>
<evidence type="ECO:0000313" key="3">
    <source>
        <dbReference type="Proteomes" id="UP000078390"/>
    </source>
</evidence>
<accession>A0A179D3Z2</accession>
<evidence type="ECO:0000313" key="2">
    <source>
        <dbReference type="EMBL" id="OAQ20192.1"/>
    </source>
</evidence>
<dbReference type="STRING" id="999894.TDIS_1694"/>
<organism evidence="2 3">
    <name type="scientific">Thermosulfurimonas dismutans</name>
    <dbReference type="NCBI Taxonomy" id="999894"/>
    <lineage>
        <taxon>Bacteria</taxon>
        <taxon>Pseudomonadati</taxon>
        <taxon>Thermodesulfobacteriota</taxon>
        <taxon>Thermodesulfobacteria</taxon>
        <taxon>Thermodesulfobacteriales</taxon>
        <taxon>Thermodesulfobacteriaceae</taxon>
        <taxon>Thermosulfurimonas</taxon>
    </lineage>
</organism>
<dbReference type="EMBL" id="LWLG01000014">
    <property type="protein sequence ID" value="OAQ20192.1"/>
    <property type="molecule type" value="Genomic_DNA"/>
</dbReference>
<feature type="domain" description="DUF4340" evidence="1">
    <location>
        <begin position="84"/>
        <end position="238"/>
    </location>
</feature>
<dbReference type="AlphaFoldDB" id="A0A179D3Z2"/>
<comment type="caution">
    <text evidence="2">The sequence shown here is derived from an EMBL/GenBank/DDBJ whole genome shotgun (WGS) entry which is preliminary data.</text>
</comment>
<dbReference type="RefSeq" id="WP_068671280.1">
    <property type="nucleotide sequence ID" value="NZ_LWLG01000014.1"/>
</dbReference>
<dbReference type="OrthoDB" id="5446509at2"/>
<reference evidence="2 3" key="1">
    <citation type="submission" date="2016-04" db="EMBL/GenBank/DDBJ databases">
        <title>Genome analysis of Thermosulfurimonas dismutans, the first thermophilic sulfur-disproportionating bacterium of the phylum Thermodesulfobacteria.</title>
        <authorList>
            <person name="Mardanov A.V."/>
            <person name="Beletsky A.V."/>
            <person name="Kadnikov V.V."/>
            <person name="Slobodkin A.I."/>
            <person name="Ravin N.V."/>
        </authorList>
    </citation>
    <scope>NUCLEOTIDE SEQUENCE [LARGE SCALE GENOMIC DNA]</scope>
    <source>
        <strain evidence="2 3">S95</strain>
    </source>
</reference>
<proteinExistence type="predicted"/>
<name>A0A179D3Z2_9BACT</name>